<organism evidence="2 3">
    <name type="scientific">Candidatus Wolfebacteria bacterium GW2011_GWC2_39_22</name>
    <dbReference type="NCBI Taxonomy" id="1619013"/>
    <lineage>
        <taxon>Bacteria</taxon>
        <taxon>Candidatus Wolfeibacteriota</taxon>
    </lineage>
</organism>
<dbReference type="Pfam" id="PF03167">
    <property type="entry name" value="UDG"/>
    <property type="match status" value="1"/>
</dbReference>
<comment type="caution">
    <text evidence="2">The sequence shown here is derived from an EMBL/GenBank/DDBJ whole genome shotgun (WGS) entry which is preliminary data.</text>
</comment>
<dbReference type="EMBL" id="LBWR01000002">
    <property type="protein sequence ID" value="KKR12327.1"/>
    <property type="molecule type" value="Genomic_DNA"/>
</dbReference>
<dbReference type="AlphaFoldDB" id="A0A0G0RF83"/>
<evidence type="ECO:0000313" key="2">
    <source>
        <dbReference type="EMBL" id="KKR12327.1"/>
    </source>
</evidence>
<dbReference type="Proteomes" id="UP000034665">
    <property type="component" value="Unassembled WGS sequence"/>
</dbReference>
<feature type="domain" description="Uracil-DNA glycosylase-like" evidence="1">
    <location>
        <begin position="29"/>
        <end position="175"/>
    </location>
</feature>
<evidence type="ECO:0000313" key="3">
    <source>
        <dbReference type="Proteomes" id="UP000034665"/>
    </source>
</evidence>
<protein>
    <recommendedName>
        <fullName evidence="1">Uracil-DNA glycosylase-like domain-containing protein</fullName>
    </recommendedName>
</protein>
<gene>
    <name evidence="2" type="ORF">UT41_C0002G0101</name>
</gene>
<reference evidence="2 3" key="1">
    <citation type="journal article" date="2015" name="Nature">
        <title>rRNA introns, odd ribosomes, and small enigmatic genomes across a large radiation of phyla.</title>
        <authorList>
            <person name="Brown C.T."/>
            <person name="Hug L.A."/>
            <person name="Thomas B.C."/>
            <person name="Sharon I."/>
            <person name="Castelle C.J."/>
            <person name="Singh A."/>
            <person name="Wilkins M.J."/>
            <person name="Williams K.H."/>
            <person name="Banfield J.F."/>
        </authorList>
    </citation>
    <scope>NUCLEOTIDE SEQUENCE [LARGE SCALE GENOMIC DNA]</scope>
</reference>
<dbReference type="InterPro" id="IPR005122">
    <property type="entry name" value="Uracil-DNA_glycosylase-like"/>
</dbReference>
<dbReference type="SUPFAM" id="SSF52141">
    <property type="entry name" value="Uracil-DNA glycosylase-like"/>
    <property type="match status" value="1"/>
</dbReference>
<name>A0A0G0RF83_9BACT</name>
<sequence length="190" mass="21078">MQRRNEKENKGHVCKYIYETSCELFHQQGEEKGSHILLIGESPAASGWHEGKACRAVSGKLLASGKRLDELLEPFGLSTDICGFTELSKCCVDDRRDLIECSEKCWPLFIGLLEQHSYKLLVLLGVHTTTLATKLSGIALPMGEITNATVGKKTYAILPIYHPSPINPQGRARNKAIFLNKKEAIAEIIQ</sequence>
<dbReference type="Gene3D" id="3.40.470.10">
    <property type="entry name" value="Uracil-DNA glycosylase-like domain"/>
    <property type="match status" value="1"/>
</dbReference>
<dbReference type="InterPro" id="IPR036895">
    <property type="entry name" value="Uracil-DNA_glycosylase-like_sf"/>
</dbReference>
<accession>A0A0G0RF83</accession>
<proteinExistence type="predicted"/>
<dbReference type="STRING" id="1619013.UT41_C0002G0101"/>
<evidence type="ECO:0000259" key="1">
    <source>
        <dbReference type="Pfam" id="PF03167"/>
    </source>
</evidence>